<evidence type="ECO:0000256" key="8">
    <source>
        <dbReference type="PROSITE-ProRule" id="PRU01360"/>
    </source>
</evidence>
<feature type="region of interest" description="Disordered" evidence="9">
    <location>
        <begin position="37"/>
        <end position="56"/>
    </location>
</feature>
<protein>
    <submittedName>
        <fullName evidence="11">TonB-dependent receptor Outer membrane receptor for ferrienterochelin and colicins</fullName>
    </submittedName>
</protein>
<proteinExistence type="inferred from homology"/>
<dbReference type="InterPro" id="IPR039426">
    <property type="entry name" value="TonB-dep_rcpt-like"/>
</dbReference>
<sequence length="651" mass="72636">MLFSATLPAVAEESTDKQSTELNPVLVTAKKDIAEEPSGTEPAYSRLAIPQSGEAGTQTITRKDIEAMHPKDIIDVIEQGLGVTTTFQGRKNLNFFKIRGNGSLGLIIDGIYVPQTQSGRELANFPLEVVESVQIVRDPTMLTLGPVSAFSSTQGSPNGGFIVIKTRKPTKAETEVKASYGTYQTYSFNTYHGEKSGNSYFVADFNRYHTAGKDDWYNDASSSSLYLKGGYADEGLTSNLSLFYDTGSRNFQRGVTNTGAMSTSLWGYDPLKSLMLSFDINRLWDKTHTTSFSYGFSKTWDDMHSDTTTAKGSTFPERDYLREFNLSHAIISDSGKNTLKFGNQTILWHTPTGELYYAGTERKEEFYGYYISDEQKVNDKLTVDASARIDRKHISKGIDKYNPSGASTQVISDMWMNNATSYALGAAYKLDSVYKLSTRLAYSRQPADAFMSTVNNASLDPEVRFKYELGINADYSKNLHAGLTLFQHNIDDYKIVDHTVGTDPNIVNVYTAADVKQHGMELSLDGKLADRLKYYLSYSYIRSDNASDNATMPHNVYSLRLTHNGKAFDTNLTLRTVDSYKNAIKATKNAPIVSLGGYTRVDLNFSKMLNPETKVTIYGRNITDQRYVSTYNSGYYYDVGAVYGVEWSKKF</sequence>
<dbReference type="PANTHER" id="PTHR30069:SF29">
    <property type="entry name" value="HEMOGLOBIN AND HEMOGLOBIN-HAPTOGLOBIN-BINDING PROTEIN 1-RELATED"/>
    <property type="match status" value="1"/>
</dbReference>
<organism evidence="11 12">
    <name type="scientific">Sporomusa ovata</name>
    <dbReference type="NCBI Taxonomy" id="2378"/>
    <lineage>
        <taxon>Bacteria</taxon>
        <taxon>Bacillati</taxon>
        <taxon>Bacillota</taxon>
        <taxon>Negativicutes</taxon>
        <taxon>Selenomonadales</taxon>
        <taxon>Sporomusaceae</taxon>
        <taxon>Sporomusa</taxon>
    </lineage>
</organism>
<dbReference type="GO" id="GO:0009279">
    <property type="term" value="C:cell outer membrane"/>
    <property type="evidence" value="ECO:0007669"/>
    <property type="project" value="UniProtKB-SubCell"/>
</dbReference>
<keyword evidence="11" id="KW-0675">Receptor</keyword>
<dbReference type="InterPro" id="IPR012910">
    <property type="entry name" value="Plug_dom"/>
</dbReference>
<keyword evidence="3 8" id="KW-1134">Transmembrane beta strand</keyword>
<evidence type="ECO:0000256" key="7">
    <source>
        <dbReference type="ARBA" id="ARBA00023237"/>
    </source>
</evidence>
<keyword evidence="12" id="KW-1185">Reference proteome</keyword>
<dbReference type="Gene3D" id="2.40.170.20">
    <property type="entry name" value="TonB-dependent receptor, beta-barrel domain"/>
    <property type="match status" value="1"/>
</dbReference>
<comment type="similarity">
    <text evidence="8">Belongs to the TonB-dependent receptor family.</text>
</comment>
<keyword evidence="4 8" id="KW-0812">Transmembrane</keyword>
<evidence type="ECO:0000256" key="6">
    <source>
        <dbReference type="ARBA" id="ARBA00023136"/>
    </source>
</evidence>
<evidence type="ECO:0000259" key="10">
    <source>
        <dbReference type="Pfam" id="PF07715"/>
    </source>
</evidence>
<evidence type="ECO:0000256" key="1">
    <source>
        <dbReference type="ARBA" id="ARBA00004571"/>
    </source>
</evidence>
<feature type="domain" description="TonB-dependent receptor plug" evidence="10">
    <location>
        <begin position="56"/>
        <end position="145"/>
    </location>
</feature>
<reference evidence="12" key="1">
    <citation type="submission" date="2015-03" db="EMBL/GenBank/DDBJ databases">
        <authorList>
            <person name="Nijsse Bart"/>
        </authorList>
    </citation>
    <scope>NUCLEOTIDE SEQUENCE [LARGE SCALE GENOMIC DNA]</scope>
</reference>
<dbReference type="SUPFAM" id="SSF56935">
    <property type="entry name" value="Porins"/>
    <property type="match status" value="1"/>
</dbReference>
<evidence type="ECO:0000256" key="4">
    <source>
        <dbReference type="ARBA" id="ARBA00022692"/>
    </source>
</evidence>
<evidence type="ECO:0000313" key="12">
    <source>
        <dbReference type="Proteomes" id="UP000049855"/>
    </source>
</evidence>
<evidence type="ECO:0000313" key="11">
    <source>
        <dbReference type="EMBL" id="CQR72431.1"/>
    </source>
</evidence>
<dbReference type="Gene3D" id="2.170.130.10">
    <property type="entry name" value="TonB-dependent receptor, plug domain"/>
    <property type="match status" value="1"/>
</dbReference>
<accession>A0A0U1KYC3</accession>
<dbReference type="GO" id="GO:0015344">
    <property type="term" value="F:siderophore uptake transmembrane transporter activity"/>
    <property type="evidence" value="ECO:0007669"/>
    <property type="project" value="TreeGrafter"/>
</dbReference>
<evidence type="ECO:0000256" key="3">
    <source>
        <dbReference type="ARBA" id="ARBA00022452"/>
    </source>
</evidence>
<dbReference type="InterPro" id="IPR036942">
    <property type="entry name" value="Beta-barrel_TonB_sf"/>
</dbReference>
<dbReference type="Proteomes" id="UP000049855">
    <property type="component" value="Unassembled WGS sequence"/>
</dbReference>
<dbReference type="GO" id="GO:0044718">
    <property type="term" value="P:siderophore transmembrane transport"/>
    <property type="evidence" value="ECO:0007669"/>
    <property type="project" value="TreeGrafter"/>
</dbReference>
<name>A0A0U1KYC3_9FIRM</name>
<keyword evidence="7 8" id="KW-0998">Cell outer membrane</keyword>
<dbReference type="PANTHER" id="PTHR30069">
    <property type="entry name" value="TONB-DEPENDENT OUTER MEMBRANE RECEPTOR"/>
    <property type="match status" value="1"/>
</dbReference>
<evidence type="ECO:0000256" key="9">
    <source>
        <dbReference type="SAM" id="MobiDB-lite"/>
    </source>
</evidence>
<comment type="subcellular location">
    <subcellularLocation>
        <location evidence="1 8">Cell outer membrane</location>
        <topology evidence="1 8">Multi-pass membrane protein</topology>
    </subcellularLocation>
</comment>
<evidence type="ECO:0000256" key="2">
    <source>
        <dbReference type="ARBA" id="ARBA00022448"/>
    </source>
</evidence>
<dbReference type="EMBL" id="CTRP01000010">
    <property type="protein sequence ID" value="CQR72431.1"/>
    <property type="molecule type" value="Genomic_DNA"/>
</dbReference>
<dbReference type="InterPro" id="IPR037066">
    <property type="entry name" value="Plug_dom_sf"/>
</dbReference>
<keyword evidence="6 8" id="KW-0472">Membrane</keyword>
<keyword evidence="5" id="KW-0732">Signal</keyword>
<dbReference type="Pfam" id="PF07715">
    <property type="entry name" value="Plug"/>
    <property type="match status" value="1"/>
</dbReference>
<keyword evidence="2 8" id="KW-0813">Transport</keyword>
<dbReference type="AlphaFoldDB" id="A0A0U1KYC3"/>
<evidence type="ECO:0000256" key="5">
    <source>
        <dbReference type="ARBA" id="ARBA00022729"/>
    </source>
</evidence>
<dbReference type="PROSITE" id="PS52016">
    <property type="entry name" value="TONB_DEPENDENT_REC_3"/>
    <property type="match status" value="1"/>
</dbReference>
<gene>
    <name evidence="11" type="ORF">SpAn4DRAFT_2891</name>
</gene>